<accession>A0ABU2BR81</accession>
<organism evidence="2 3">
    <name type="scientific">Paeniglutamicibacter sulfureus</name>
    <dbReference type="NCBI Taxonomy" id="43666"/>
    <lineage>
        <taxon>Bacteria</taxon>
        <taxon>Bacillati</taxon>
        <taxon>Actinomycetota</taxon>
        <taxon>Actinomycetes</taxon>
        <taxon>Micrococcales</taxon>
        <taxon>Micrococcaceae</taxon>
        <taxon>Paeniglutamicibacter</taxon>
    </lineage>
</organism>
<evidence type="ECO:0000313" key="3">
    <source>
        <dbReference type="Proteomes" id="UP001183817"/>
    </source>
</evidence>
<dbReference type="CDD" id="cd06223">
    <property type="entry name" value="PRTases_typeI"/>
    <property type="match status" value="1"/>
</dbReference>
<name>A0ABU2BR81_9MICC</name>
<dbReference type="Gene3D" id="3.40.50.2020">
    <property type="match status" value="1"/>
</dbReference>
<comment type="caution">
    <text evidence="2">The sequence shown here is derived from an EMBL/GenBank/DDBJ whole genome shotgun (WGS) entry which is preliminary data.</text>
</comment>
<evidence type="ECO:0000313" key="2">
    <source>
        <dbReference type="EMBL" id="MDR7360253.1"/>
    </source>
</evidence>
<dbReference type="Proteomes" id="UP001183817">
    <property type="component" value="Unassembled WGS sequence"/>
</dbReference>
<evidence type="ECO:0000259" key="1">
    <source>
        <dbReference type="Pfam" id="PF00156"/>
    </source>
</evidence>
<dbReference type="RefSeq" id="WP_310293045.1">
    <property type="nucleotide sequence ID" value="NZ_BAAAWO010000001.1"/>
</dbReference>
<dbReference type="Pfam" id="PF00156">
    <property type="entry name" value="Pribosyltran"/>
    <property type="match status" value="1"/>
</dbReference>
<protein>
    <submittedName>
        <fullName evidence="2">Phosphoribosyl transferase</fullName>
    </submittedName>
</protein>
<sequence length="231" mass="24442">MDRQAGPQFQDRDQAGALLGEHLVKRGMGSGSIVLGLLRGGIPVAAALAARLGAPLGALAVRKLGVPQQEEVAFGAVASYRSCRGRYMVRTVHQHVLGSRAKAVLEEVESRASAELDRLARRFADYAPDITGARVVLCDDGLATGATMHAAVDVVTQCGAQEVIVAVPVAPRILARSMAGASSVICLLAPREFSAVGSHYEDFSQVDEDAVERLLLEAREARGHHDAREAN</sequence>
<gene>
    <name evidence="2" type="ORF">J2S64_003944</name>
</gene>
<dbReference type="Gene3D" id="3.30.1310.20">
    <property type="entry name" value="PRTase-like"/>
    <property type="match status" value="1"/>
</dbReference>
<dbReference type="GO" id="GO:0016740">
    <property type="term" value="F:transferase activity"/>
    <property type="evidence" value="ECO:0007669"/>
    <property type="project" value="UniProtKB-KW"/>
</dbReference>
<keyword evidence="3" id="KW-1185">Reference proteome</keyword>
<dbReference type="InterPro" id="IPR000836">
    <property type="entry name" value="PRTase_dom"/>
</dbReference>
<dbReference type="InterPro" id="IPR029057">
    <property type="entry name" value="PRTase-like"/>
</dbReference>
<dbReference type="EMBL" id="JAVDYI010000001">
    <property type="protein sequence ID" value="MDR7360253.1"/>
    <property type="molecule type" value="Genomic_DNA"/>
</dbReference>
<proteinExistence type="predicted"/>
<reference evidence="2 3" key="1">
    <citation type="submission" date="2023-07" db="EMBL/GenBank/DDBJ databases">
        <title>Sequencing the genomes of 1000 actinobacteria strains.</title>
        <authorList>
            <person name="Klenk H.-P."/>
        </authorList>
    </citation>
    <scope>NUCLEOTIDE SEQUENCE [LARGE SCALE GENOMIC DNA]</scope>
    <source>
        <strain evidence="2 3">DSM 20167</strain>
    </source>
</reference>
<dbReference type="SUPFAM" id="SSF53271">
    <property type="entry name" value="PRTase-like"/>
    <property type="match status" value="1"/>
</dbReference>
<feature type="domain" description="Phosphoribosyltransferase" evidence="1">
    <location>
        <begin position="33"/>
        <end position="172"/>
    </location>
</feature>
<keyword evidence="2" id="KW-0808">Transferase</keyword>